<sequence length="204" mass="23861">MTSRMVIRVKGRDPTRHLTTYYVRDGDSTSHLEFGFPPIHIRQHRTERMELFDTVLQSTGVRKVTLRHPWHDLYMTSDTRHRIRSCSFETSTTVPMNAYICPSIPYIYLETWNSSRNCNVSSISPSGGCDFSAKIRFNRYSRTDKIIGLSYAYVTDDSWQLQSRTQISVLTHALTVATKRAWVESVNVLFEQQISRFRTRKKRN</sequence>
<keyword evidence="2" id="KW-1185">Reference proteome</keyword>
<reference evidence="2" key="1">
    <citation type="submission" date="2003-08" db="EMBL/GenBank/DDBJ databases">
        <authorList>
            <person name="Birren B."/>
            <person name="Nusbaum C."/>
            <person name="Abebe A."/>
            <person name="Abouelleil A."/>
            <person name="Adekoya E."/>
            <person name="Ait-zahra M."/>
            <person name="Allen N."/>
            <person name="Allen T."/>
            <person name="An P."/>
            <person name="Anderson M."/>
            <person name="Anderson S."/>
            <person name="Arachchi H."/>
            <person name="Armbruster J."/>
            <person name="Bachantsang P."/>
            <person name="Baldwin J."/>
            <person name="Barry A."/>
            <person name="Bayul T."/>
            <person name="Blitshsteyn B."/>
            <person name="Bloom T."/>
            <person name="Blye J."/>
            <person name="Boguslavskiy L."/>
            <person name="Borowsky M."/>
            <person name="Boukhgalter B."/>
            <person name="Brunache A."/>
            <person name="Butler J."/>
            <person name="Calixte N."/>
            <person name="Calvo S."/>
            <person name="Camarata J."/>
            <person name="Campo K."/>
            <person name="Chang J."/>
            <person name="Cheshatsang Y."/>
            <person name="Citroen M."/>
            <person name="Collymore A."/>
            <person name="Considine T."/>
            <person name="Cook A."/>
            <person name="Cooke P."/>
            <person name="Corum B."/>
            <person name="Cuomo C."/>
            <person name="David R."/>
            <person name="Dawoe T."/>
            <person name="Degray S."/>
            <person name="Dodge S."/>
            <person name="Dooley K."/>
            <person name="Dorje P."/>
            <person name="Dorjee K."/>
            <person name="Dorris L."/>
            <person name="Duffey N."/>
            <person name="Dupes A."/>
            <person name="Elkins T."/>
            <person name="Engels R."/>
            <person name="Erickson J."/>
            <person name="Farina A."/>
            <person name="Faro S."/>
            <person name="Ferreira P."/>
            <person name="Fischer H."/>
            <person name="Fitzgerald M."/>
            <person name="Foley K."/>
            <person name="Gage D."/>
            <person name="Galagan J."/>
            <person name="Gearin G."/>
            <person name="Gnerre S."/>
            <person name="Gnirke A."/>
            <person name="Goyette A."/>
            <person name="Graham J."/>
            <person name="Grandbois E."/>
            <person name="Gyaltsen K."/>
            <person name="Hafez N."/>
            <person name="Hagopian D."/>
            <person name="Hagos B."/>
            <person name="Hall J."/>
            <person name="Hatcher B."/>
            <person name="Heller A."/>
            <person name="Higgins H."/>
            <person name="Honan T."/>
            <person name="Horn A."/>
            <person name="Houde N."/>
            <person name="Hughes L."/>
            <person name="Hulme W."/>
            <person name="Husby E."/>
            <person name="Iliev I."/>
            <person name="Jaffe D."/>
            <person name="Jones C."/>
            <person name="Kamal M."/>
            <person name="Kamat A."/>
            <person name="Kamvysselis M."/>
            <person name="Karlsson E."/>
            <person name="Kells C."/>
            <person name="Kieu A."/>
            <person name="Kisner P."/>
            <person name="Kodira C."/>
            <person name="Kulbokas E."/>
            <person name="Labutti K."/>
            <person name="Lama D."/>
            <person name="Landers T."/>
            <person name="Leger J."/>
            <person name="Levine S."/>
            <person name="Lewis D."/>
            <person name="Lewis T."/>
            <person name="Lindblad-toh K."/>
            <person name="Liu X."/>
            <person name="Lokyitsang T."/>
            <person name="Lokyitsang Y."/>
            <person name="Lucien O."/>
            <person name="Lui A."/>
            <person name="Ma L.J."/>
            <person name="Mabbitt R."/>
            <person name="Macdonald J."/>
            <person name="Maclean C."/>
            <person name="Major J."/>
            <person name="Manning J."/>
            <person name="Marabella R."/>
            <person name="Maru K."/>
            <person name="Matthews C."/>
            <person name="Mauceli E."/>
            <person name="Mccarthy M."/>
            <person name="Mcdonough S."/>
            <person name="Mcghee T."/>
            <person name="Meldrim J."/>
            <person name="Meneus L."/>
            <person name="Mesirov J."/>
            <person name="Mihalev A."/>
            <person name="Mihova T."/>
            <person name="Mikkelsen T."/>
            <person name="Mlenga V."/>
            <person name="Moru K."/>
            <person name="Mozes J."/>
            <person name="Mulrain L."/>
            <person name="Munson G."/>
            <person name="Naylor J."/>
            <person name="Newes C."/>
            <person name="Nguyen C."/>
            <person name="Nguyen N."/>
            <person name="Nguyen T."/>
            <person name="Nicol R."/>
            <person name="Nielsen C."/>
            <person name="Nizzari M."/>
            <person name="Norbu C."/>
            <person name="Norbu N."/>
            <person name="O'donnell P."/>
            <person name="Okoawo O."/>
            <person name="O'leary S."/>
            <person name="Omotosho B."/>
            <person name="O'neill K."/>
            <person name="Osman S."/>
            <person name="Parker S."/>
            <person name="Perrin D."/>
            <person name="Phunkhang P."/>
            <person name="Piqani B."/>
            <person name="Purcell S."/>
            <person name="Rachupka T."/>
            <person name="Ramasamy U."/>
            <person name="Rameau R."/>
            <person name="Ray V."/>
            <person name="Raymond C."/>
            <person name="Retta R."/>
            <person name="Richardson S."/>
            <person name="Rise C."/>
            <person name="Rodriguez J."/>
            <person name="Rogers J."/>
            <person name="Rogov P."/>
            <person name="Rutman M."/>
            <person name="Schupbach R."/>
            <person name="Seaman C."/>
            <person name="Settipalli S."/>
            <person name="Sharpe T."/>
            <person name="Sheridan J."/>
            <person name="Sherpa N."/>
            <person name="Shi J."/>
            <person name="Smirnov S."/>
            <person name="Smith C."/>
            <person name="Sougnez C."/>
            <person name="Spencer B."/>
            <person name="Stalker J."/>
            <person name="Stange-thomann N."/>
            <person name="Stavropoulos S."/>
            <person name="Stetson K."/>
            <person name="Stone C."/>
            <person name="Stone S."/>
            <person name="Stubbs M."/>
            <person name="Talamas J."/>
            <person name="Tchuinga P."/>
            <person name="Tenzing P."/>
            <person name="Tesfaye S."/>
            <person name="Theodore J."/>
            <person name="Thoulutsang Y."/>
            <person name="Topham K."/>
            <person name="Towey S."/>
            <person name="Tsamla T."/>
            <person name="Tsomo N."/>
            <person name="Vallee D."/>
            <person name="Vassiliev H."/>
            <person name="Venkataraman V."/>
            <person name="Vinson J."/>
            <person name="Vo A."/>
            <person name="Wade C."/>
            <person name="Wang S."/>
            <person name="Wangchuk T."/>
            <person name="Wangdi T."/>
            <person name="Whittaker C."/>
            <person name="Wilkinson J."/>
            <person name="Wu Y."/>
            <person name="Wyman D."/>
            <person name="Yadav S."/>
            <person name="Yang S."/>
            <person name="Yang X."/>
            <person name="Yeager S."/>
            <person name="Yee E."/>
            <person name="Young G."/>
            <person name="Zainoun J."/>
            <person name="Zembeck L."/>
            <person name="Zimmer A."/>
            <person name="Zody M."/>
            <person name="Lander E."/>
        </authorList>
    </citation>
    <scope>NUCLEOTIDE SEQUENCE [LARGE SCALE GENOMIC DNA]</scope>
</reference>
<dbReference type="HOGENOM" id="CLU_1345876_0_0_1"/>
<evidence type="ECO:0000313" key="2">
    <source>
        <dbReference type="Proteomes" id="UP000007875"/>
    </source>
</evidence>
<dbReference type="AlphaFoldDB" id="H2YKH7"/>
<dbReference type="InParanoid" id="H2YKH7"/>
<protein>
    <submittedName>
        <fullName evidence="1">Uncharacterized protein</fullName>
    </submittedName>
</protein>
<proteinExistence type="predicted"/>
<dbReference type="Proteomes" id="UP000007875">
    <property type="component" value="Unassembled WGS sequence"/>
</dbReference>
<evidence type="ECO:0000313" key="1">
    <source>
        <dbReference type="Ensembl" id="ENSCSAVP00000005829.1"/>
    </source>
</evidence>
<accession>H2YKH7</accession>
<organism evidence="1 2">
    <name type="scientific">Ciona savignyi</name>
    <name type="common">Pacific transparent sea squirt</name>
    <dbReference type="NCBI Taxonomy" id="51511"/>
    <lineage>
        <taxon>Eukaryota</taxon>
        <taxon>Metazoa</taxon>
        <taxon>Chordata</taxon>
        <taxon>Tunicata</taxon>
        <taxon>Ascidiacea</taxon>
        <taxon>Phlebobranchia</taxon>
        <taxon>Cionidae</taxon>
        <taxon>Ciona</taxon>
    </lineage>
</organism>
<name>H2YKH7_CIOSA</name>
<reference evidence="1" key="3">
    <citation type="submission" date="2025-09" db="UniProtKB">
        <authorList>
            <consortium name="Ensembl"/>
        </authorList>
    </citation>
    <scope>IDENTIFICATION</scope>
</reference>
<reference evidence="1" key="2">
    <citation type="submission" date="2025-08" db="UniProtKB">
        <authorList>
            <consortium name="Ensembl"/>
        </authorList>
    </citation>
    <scope>IDENTIFICATION</scope>
</reference>
<dbReference type="Ensembl" id="ENSCSAVT00000005904.1">
    <property type="protein sequence ID" value="ENSCSAVP00000005829.1"/>
    <property type="gene ID" value="ENSCSAVG00000003477.1"/>
</dbReference>